<keyword evidence="1" id="KW-1185">Reference proteome</keyword>
<evidence type="ECO:0000313" key="1">
    <source>
        <dbReference type="Proteomes" id="UP000000437"/>
    </source>
</evidence>
<dbReference type="Proteomes" id="UP000000437">
    <property type="component" value="Chromosome 22"/>
</dbReference>
<name>A0AC58IE66_DANRE</name>
<evidence type="ECO:0000313" key="2">
    <source>
        <dbReference type="RefSeq" id="XP_073792525.1"/>
    </source>
</evidence>
<accession>A0AC58IE66</accession>
<reference evidence="2" key="1">
    <citation type="submission" date="2025-08" db="UniProtKB">
        <authorList>
            <consortium name="RefSeq"/>
        </authorList>
    </citation>
    <scope>IDENTIFICATION</scope>
    <source>
        <strain evidence="2">Tuebingen</strain>
        <tissue evidence="2">Fibroblasts and whole tissue</tissue>
    </source>
</reference>
<organism evidence="1 2">
    <name type="scientific">Danio rerio</name>
    <name type="common">Zebrafish</name>
    <name type="synonym">Brachydanio rerio</name>
    <dbReference type="NCBI Taxonomy" id="7955"/>
    <lineage>
        <taxon>Eukaryota</taxon>
        <taxon>Metazoa</taxon>
        <taxon>Chordata</taxon>
        <taxon>Craniata</taxon>
        <taxon>Vertebrata</taxon>
        <taxon>Euteleostomi</taxon>
        <taxon>Actinopterygii</taxon>
        <taxon>Neopterygii</taxon>
        <taxon>Teleostei</taxon>
        <taxon>Ostariophysi</taxon>
        <taxon>Cypriniformes</taxon>
        <taxon>Danionidae</taxon>
        <taxon>Danioninae</taxon>
        <taxon>Danio</taxon>
    </lineage>
</organism>
<sequence length="636" mass="70554">MYTPVWKCQNYKTVPKITITMSKKKEASKISPVLFLDPGGQSMRFYVRPGPTKMQLHPLITSGGGNLCRNQEPGAILLIDPTDATNVTQNTGQKYISTKYILDCVEQNQQLDPNDYAITIGPSVQTRMALRNQGSGRLGYSSEEDAAILKFIEKRQQDAKGNLVWKEMEKRHVTEHSWQSMKDRFLKHLQQKLADKPTKKSPIKRKPLSFTQSPLRKKKVVEISEDESVQKADCPEAPMATETGSINPPASPERASSPPEEPQAAGQPSQASSNDSQDETCVLVIETPETENPRLDEDAPDASNEHSSLKKKRRKTCKTSMTDSRSSRLEEDPVGQDIPDESNAQSSPKKKRQKACKTSTTDSRSSRLEEDPDRRDIPDGSTEQSSPNKRQKTSKISTSDSGNPIGDQGCDNPHGCNANSSPSKTRQTNSEASTPDSKKLGILAKAAKEFEDSDVMDDSEECENPCEVPIAEPSDAQESSATPATLLREPENQAEHHEETQPDSPMSEEERPGPSSAVVPPSLNSSTSCSHIRETPEETLSRDLLEVKEQVINLMRETKKDLVEVTKALLKASGDLKRAQVFLLNGYDHETHGPLWTRLDDETLLAADPYELEQLQSKFGEEEVTRRKSFLATDVK</sequence>
<proteinExistence type="predicted"/>
<gene>
    <name evidence="2" type="primary">terf2ip</name>
    <name evidence="2" type="synonym">RAP1</name>
</gene>
<dbReference type="RefSeq" id="XP_073792525.1">
    <property type="nucleotide sequence ID" value="XM_073936424.1"/>
</dbReference>
<protein>
    <submittedName>
        <fullName evidence="2">Telomeric repeat-binding factor 2-interacting protein 1 isoform X2</fullName>
    </submittedName>
</protein>